<sequence>MKKYGYVRASSKDQNLNRQLDALNELGITLKYIYIDKISGKDFNRPNYMELISKLKKGDVLVIISIDRLGRNYDEILEQWRLLTKEKHIDIEVIDMPLLNTNYEKEGLTRVFIADLVLQILAYVAETERSFIKQRQAEGIAAPKS</sequence>
<evidence type="ECO:0000313" key="7">
    <source>
        <dbReference type="EMBL" id="EFF68140.1"/>
    </source>
</evidence>
<evidence type="ECO:0000256" key="3">
    <source>
        <dbReference type="ARBA" id="ARBA00023172"/>
    </source>
</evidence>
<evidence type="ECO:0000256" key="4">
    <source>
        <dbReference type="PIRSR" id="PIRSR606118-50"/>
    </source>
</evidence>
<comment type="caution">
    <text evidence="7">The sequence shown here is derived from an EMBL/GenBank/DDBJ whole genome shotgun (WGS) entry which is preliminary data.</text>
</comment>
<dbReference type="AlphaFoldDB" id="D4RZZ2"/>
<keyword evidence="1" id="KW-0229">DNA integration</keyword>
<keyword evidence="8" id="KW-1185">Reference proteome</keyword>
<feature type="domain" description="Resolvase/invertase-type recombinase catalytic" evidence="6">
    <location>
        <begin position="2"/>
        <end position="145"/>
    </location>
</feature>
<dbReference type="PROSITE" id="PS51736">
    <property type="entry name" value="RECOMBINASES_3"/>
    <property type="match status" value="1"/>
</dbReference>
<dbReference type="EMBL" id="ABWN01000030">
    <property type="protein sequence ID" value="EFF68140.1"/>
    <property type="molecule type" value="Genomic_DNA"/>
</dbReference>
<evidence type="ECO:0000256" key="1">
    <source>
        <dbReference type="ARBA" id="ARBA00022908"/>
    </source>
</evidence>
<keyword evidence="2" id="KW-0238">DNA-binding</keyword>
<dbReference type="SUPFAM" id="SSF53041">
    <property type="entry name" value="Resolvase-like"/>
    <property type="match status" value="1"/>
</dbReference>
<dbReference type="Pfam" id="PF00239">
    <property type="entry name" value="Resolvase"/>
    <property type="match status" value="1"/>
</dbReference>
<accession>D4RZZ2</accession>
<dbReference type="Proteomes" id="UP000006238">
    <property type="component" value="Unassembled WGS sequence"/>
</dbReference>
<feature type="active site" description="O-(5'-phospho-DNA)-serine intermediate" evidence="4 5">
    <location>
        <position position="10"/>
    </location>
</feature>
<dbReference type="GO" id="GO:0003677">
    <property type="term" value="F:DNA binding"/>
    <property type="evidence" value="ECO:0007669"/>
    <property type="project" value="UniProtKB-KW"/>
</dbReference>
<dbReference type="InterPro" id="IPR050639">
    <property type="entry name" value="SSR_resolvase"/>
</dbReference>
<dbReference type="GeneID" id="98918361"/>
<reference evidence="7 8" key="1">
    <citation type="submission" date="2010-02" db="EMBL/GenBank/DDBJ databases">
        <authorList>
            <person name="Weinstock G."/>
            <person name="Sodergren E."/>
            <person name="Clifton S."/>
            <person name="Fulton L."/>
            <person name="Fulton B."/>
            <person name="Courtney L."/>
            <person name="Fronick C."/>
            <person name="Harrison M."/>
            <person name="Strong C."/>
            <person name="Farmer C."/>
            <person name="Delahaunty K."/>
            <person name="Markovic C."/>
            <person name="Hall O."/>
            <person name="Minx P."/>
            <person name="Tomlinson C."/>
            <person name="Mitreva M."/>
            <person name="Nelson J."/>
            <person name="Hou S."/>
            <person name="Wollam A."/>
            <person name="Pepin K.H."/>
            <person name="Johnson M."/>
            <person name="Bhonagiri V."/>
            <person name="Zhang X."/>
            <person name="Suruliraj S."/>
            <person name="Warren W."/>
            <person name="Chinwalla A."/>
            <person name="Mardis E.R."/>
            <person name="Wilson R.K."/>
        </authorList>
    </citation>
    <scope>NUCLEOTIDE SEQUENCE [LARGE SCALE GENOMIC DNA]</scope>
    <source>
        <strain evidence="7 8">DSM 2876</strain>
    </source>
</reference>
<name>D4RZZ2_9FIRM</name>
<gene>
    <name evidence="7" type="ORF">BUTYVIB_01408</name>
</gene>
<dbReference type="GO" id="GO:0015074">
    <property type="term" value="P:DNA integration"/>
    <property type="evidence" value="ECO:0007669"/>
    <property type="project" value="UniProtKB-KW"/>
</dbReference>
<evidence type="ECO:0000256" key="2">
    <source>
        <dbReference type="ARBA" id="ARBA00023125"/>
    </source>
</evidence>
<dbReference type="eggNOG" id="COG1961">
    <property type="taxonomic scope" value="Bacteria"/>
</dbReference>
<dbReference type="GO" id="GO:0000150">
    <property type="term" value="F:DNA strand exchange activity"/>
    <property type="evidence" value="ECO:0007669"/>
    <property type="project" value="InterPro"/>
</dbReference>
<dbReference type="SMART" id="SM00857">
    <property type="entry name" value="Resolvase"/>
    <property type="match status" value="1"/>
</dbReference>
<dbReference type="PANTHER" id="PTHR30461">
    <property type="entry name" value="DNA-INVERTASE FROM LAMBDOID PROPHAGE"/>
    <property type="match status" value="1"/>
</dbReference>
<evidence type="ECO:0000313" key="8">
    <source>
        <dbReference type="Proteomes" id="UP000006238"/>
    </source>
</evidence>
<dbReference type="HOGENOM" id="CLU_010686_5_1_9"/>
<proteinExistence type="predicted"/>
<protein>
    <submittedName>
        <fullName evidence="7">Resolvase, N-terminal domain protein</fullName>
    </submittedName>
</protein>
<dbReference type="Gene3D" id="3.40.50.1390">
    <property type="entry name" value="Resolvase, N-terminal catalytic domain"/>
    <property type="match status" value="1"/>
</dbReference>
<evidence type="ECO:0000259" key="6">
    <source>
        <dbReference type="PROSITE" id="PS51736"/>
    </source>
</evidence>
<dbReference type="PANTHER" id="PTHR30461:SF2">
    <property type="entry name" value="SERINE RECOMBINASE PINE-RELATED"/>
    <property type="match status" value="1"/>
</dbReference>
<dbReference type="InterPro" id="IPR006118">
    <property type="entry name" value="Recombinase_CS"/>
</dbReference>
<organism evidence="7 8">
    <name type="scientific">Eshraghiella crossota DSM 2876</name>
    <dbReference type="NCBI Taxonomy" id="511680"/>
    <lineage>
        <taxon>Bacteria</taxon>
        <taxon>Bacillati</taxon>
        <taxon>Bacillota</taxon>
        <taxon>Clostridia</taxon>
        <taxon>Lachnospirales</taxon>
        <taxon>Lachnospiraceae</taxon>
        <taxon>Eshraghiella</taxon>
    </lineage>
</organism>
<dbReference type="RefSeq" id="WP_005602982.1">
    <property type="nucleotide sequence ID" value="NZ_GG663524.1"/>
</dbReference>
<dbReference type="InterPro" id="IPR036162">
    <property type="entry name" value="Resolvase-like_N_sf"/>
</dbReference>
<dbReference type="CDD" id="cd03768">
    <property type="entry name" value="SR_ResInv"/>
    <property type="match status" value="1"/>
</dbReference>
<dbReference type="PROSITE" id="PS00398">
    <property type="entry name" value="RECOMBINASES_2"/>
    <property type="match status" value="1"/>
</dbReference>
<dbReference type="InterPro" id="IPR006119">
    <property type="entry name" value="Resolv_N"/>
</dbReference>
<evidence type="ECO:0000256" key="5">
    <source>
        <dbReference type="PROSITE-ProRule" id="PRU10137"/>
    </source>
</evidence>
<dbReference type="PROSITE" id="PS00397">
    <property type="entry name" value="RECOMBINASES_1"/>
    <property type="match status" value="1"/>
</dbReference>
<keyword evidence="3" id="KW-0233">DNA recombination</keyword>